<proteinExistence type="inferred from homology"/>
<dbReference type="GO" id="GO:0009231">
    <property type="term" value="P:riboflavin biosynthetic process"/>
    <property type="evidence" value="ECO:0007669"/>
    <property type="project" value="InterPro"/>
</dbReference>
<dbReference type="GO" id="GO:0006747">
    <property type="term" value="P:FAD biosynthetic process"/>
    <property type="evidence" value="ECO:0007669"/>
    <property type="project" value="UniProtKB-UniRule"/>
</dbReference>
<evidence type="ECO:0000256" key="10">
    <source>
        <dbReference type="ARBA" id="ARBA00022827"/>
    </source>
</evidence>
<dbReference type="InterPro" id="IPR023465">
    <property type="entry name" value="Riboflavin_kinase_dom_sf"/>
</dbReference>
<evidence type="ECO:0000256" key="15">
    <source>
        <dbReference type="PIRNR" id="PIRNR004491"/>
    </source>
</evidence>
<evidence type="ECO:0000256" key="3">
    <source>
        <dbReference type="ARBA" id="ARBA00005201"/>
    </source>
</evidence>
<evidence type="ECO:0000256" key="11">
    <source>
        <dbReference type="ARBA" id="ARBA00022840"/>
    </source>
</evidence>
<keyword evidence="4 15" id="KW-0285">Flavoprotein</keyword>
<dbReference type="InterPro" id="IPR004821">
    <property type="entry name" value="Cyt_trans-like"/>
</dbReference>
<comment type="caution">
    <text evidence="17">The sequence shown here is derived from an EMBL/GenBank/DDBJ whole genome shotgun (WGS) entry which is preliminary data.</text>
</comment>
<protein>
    <recommendedName>
        <fullName evidence="15">Riboflavin biosynthesis protein</fullName>
    </recommendedName>
    <domain>
        <recommendedName>
            <fullName evidence="15">Riboflavin kinase</fullName>
            <ecNumber evidence="15">2.7.1.26</ecNumber>
        </recommendedName>
        <alternativeName>
            <fullName evidence="15">Flavokinase</fullName>
        </alternativeName>
    </domain>
    <domain>
        <recommendedName>
            <fullName evidence="15">FMN adenylyltransferase</fullName>
            <ecNumber evidence="15">2.7.7.2</ecNumber>
        </recommendedName>
        <alternativeName>
            <fullName evidence="15">FAD pyrophosphorylase</fullName>
        </alternativeName>
        <alternativeName>
            <fullName evidence="15">FAD synthase</fullName>
        </alternativeName>
    </domain>
</protein>
<dbReference type="InterPro" id="IPR015865">
    <property type="entry name" value="Riboflavin_kinase_bac/euk"/>
</dbReference>
<evidence type="ECO:0000256" key="4">
    <source>
        <dbReference type="ARBA" id="ARBA00022630"/>
    </source>
</evidence>
<keyword evidence="8 15" id="KW-0547">Nucleotide-binding</keyword>
<evidence type="ECO:0000313" key="18">
    <source>
        <dbReference type="Proteomes" id="UP000777265"/>
    </source>
</evidence>
<dbReference type="NCBIfam" id="TIGR00125">
    <property type="entry name" value="cyt_tran_rel"/>
    <property type="match status" value="1"/>
</dbReference>
<reference evidence="17" key="1">
    <citation type="journal article" date="2020" name="Biotechnol. Biofuels">
        <title>New insights from the biogas microbiome by comprehensive genome-resolved metagenomics of nearly 1600 species originating from multiple anaerobic digesters.</title>
        <authorList>
            <person name="Campanaro S."/>
            <person name="Treu L."/>
            <person name="Rodriguez-R L.M."/>
            <person name="Kovalovszki A."/>
            <person name="Ziels R.M."/>
            <person name="Maus I."/>
            <person name="Zhu X."/>
            <person name="Kougias P.G."/>
            <person name="Basile A."/>
            <person name="Luo G."/>
            <person name="Schluter A."/>
            <person name="Konstantinidis K.T."/>
            <person name="Angelidaki I."/>
        </authorList>
    </citation>
    <scope>NUCLEOTIDE SEQUENCE</scope>
    <source>
        <strain evidence="17">AS06rmzACSIP_7</strain>
    </source>
</reference>
<keyword evidence="6 15" id="KW-0808">Transferase</keyword>
<evidence type="ECO:0000256" key="7">
    <source>
        <dbReference type="ARBA" id="ARBA00022695"/>
    </source>
</evidence>
<dbReference type="PIRSF" id="PIRSF004491">
    <property type="entry name" value="FAD_Synth"/>
    <property type="match status" value="1"/>
</dbReference>
<keyword evidence="11 15" id="KW-0067">ATP-binding</keyword>
<dbReference type="InterPro" id="IPR002606">
    <property type="entry name" value="Riboflavin_kinase_bac"/>
</dbReference>
<dbReference type="InterPro" id="IPR014729">
    <property type="entry name" value="Rossmann-like_a/b/a_fold"/>
</dbReference>
<comment type="similarity">
    <text evidence="15">Belongs to the ribF family.</text>
</comment>
<keyword evidence="5 15" id="KW-0288">FMN</keyword>
<name>A0A971S287_9BACT</name>
<dbReference type="Gene3D" id="3.40.50.620">
    <property type="entry name" value="HUPs"/>
    <property type="match status" value="1"/>
</dbReference>
<evidence type="ECO:0000313" key="17">
    <source>
        <dbReference type="EMBL" id="NLW36017.1"/>
    </source>
</evidence>
<dbReference type="GO" id="GO:0008531">
    <property type="term" value="F:riboflavin kinase activity"/>
    <property type="evidence" value="ECO:0007669"/>
    <property type="project" value="UniProtKB-UniRule"/>
</dbReference>
<evidence type="ECO:0000256" key="14">
    <source>
        <dbReference type="ARBA" id="ARBA00049494"/>
    </source>
</evidence>
<dbReference type="GO" id="GO:0003919">
    <property type="term" value="F:FMN adenylyltransferase activity"/>
    <property type="evidence" value="ECO:0007669"/>
    <property type="project" value="UniProtKB-UniRule"/>
</dbReference>
<dbReference type="NCBIfam" id="TIGR00083">
    <property type="entry name" value="ribF"/>
    <property type="match status" value="1"/>
</dbReference>
<keyword evidence="9 15" id="KW-0418">Kinase</keyword>
<evidence type="ECO:0000256" key="9">
    <source>
        <dbReference type="ARBA" id="ARBA00022777"/>
    </source>
</evidence>
<sequence>MKVFESLDITEKFINPVLTIGNYDGLHLGHRRIIERVREKAGAIGGTSMLMTFHPHPLKILKPDKPVGLITPIHVKKRLLAESGIDVVFIVPFTEVFRSISPEAFVGDILVGKLGIKGLIVGYDFKFGKEGKGNVDKLLALSSQYGYFFEIQGAITLGGEKVGSNRIRKMIREGEMEKVMRHLGRPYMIEGRVVKGYSRGTAIGFPTVNLETEFDLIPRGGVYVTEVEQEGRRFPSVTNIGFNPTFNGQNLSIETHILDFSEDLYGKEIALYFRGRVRDEVKFGDVEALKARIRLDVEAAREYFRNNEAVS</sequence>
<dbReference type="Pfam" id="PF01687">
    <property type="entry name" value="Flavokinase"/>
    <property type="match status" value="1"/>
</dbReference>
<evidence type="ECO:0000256" key="6">
    <source>
        <dbReference type="ARBA" id="ARBA00022679"/>
    </source>
</evidence>
<dbReference type="NCBIfam" id="NF004162">
    <property type="entry name" value="PRK05627.1-5"/>
    <property type="match status" value="1"/>
</dbReference>
<dbReference type="InterPro" id="IPR015864">
    <property type="entry name" value="FAD_synthase"/>
</dbReference>
<comment type="catalytic activity">
    <reaction evidence="14 15">
        <text>FMN + ATP + H(+) = FAD + diphosphate</text>
        <dbReference type="Rhea" id="RHEA:17237"/>
        <dbReference type="ChEBI" id="CHEBI:15378"/>
        <dbReference type="ChEBI" id="CHEBI:30616"/>
        <dbReference type="ChEBI" id="CHEBI:33019"/>
        <dbReference type="ChEBI" id="CHEBI:57692"/>
        <dbReference type="ChEBI" id="CHEBI:58210"/>
        <dbReference type="EC" id="2.7.7.2"/>
    </reaction>
</comment>
<dbReference type="GO" id="GO:0005524">
    <property type="term" value="F:ATP binding"/>
    <property type="evidence" value="ECO:0007669"/>
    <property type="project" value="UniProtKB-UniRule"/>
</dbReference>
<dbReference type="EC" id="2.7.7.2" evidence="15"/>
<evidence type="ECO:0000256" key="13">
    <source>
        <dbReference type="ARBA" id="ARBA00047880"/>
    </source>
</evidence>
<evidence type="ECO:0000256" key="5">
    <source>
        <dbReference type="ARBA" id="ARBA00022643"/>
    </source>
</evidence>
<dbReference type="EMBL" id="JAAYEE010000203">
    <property type="protein sequence ID" value="NLW36017.1"/>
    <property type="molecule type" value="Genomic_DNA"/>
</dbReference>
<comment type="function">
    <text evidence="1">Catalyzes the phosphorylation of riboflavin to FMN followed by the adenylation of FMN to FAD.</text>
</comment>
<dbReference type="CDD" id="cd02064">
    <property type="entry name" value="FAD_synthetase_N"/>
    <property type="match status" value="1"/>
</dbReference>
<keyword evidence="7 15" id="KW-0548">Nucleotidyltransferase</keyword>
<dbReference type="FunFam" id="3.40.50.620:FF:000021">
    <property type="entry name" value="Riboflavin biosynthesis protein"/>
    <property type="match status" value="1"/>
</dbReference>
<reference evidence="17" key="2">
    <citation type="submission" date="2020-01" db="EMBL/GenBank/DDBJ databases">
        <authorList>
            <person name="Campanaro S."/>
        </authorList>
    </citation>
    <scope>NUCLEOTIDE SEQUENCE</scope>
    <source>
        <strain evidence="17">AS06rmzACSIP_7</strain>
    </source>
</reference>
<feature type="domain" description="Riboflavin kinase" evidence="16">
    <location>
        <begin position="182"/>
        <end position="305"/>
    </location>
</feature>
<dbReference type="AlphaFoldDB" id="A0A971S287"/>
<dbReference type="Proteomes" id="UP000777265">
    <property type="component" value="Unassembled WGS sequence"/>
</dbReference>
<evidence type="ECO:0000256" key="12">
    <source>
        <dbReference type="ARBA" id="ARBA00023268"/>
    </source>
</evidence>
<dbReference type="EC" id="2.7.1.26" evidence="15"/>
<gene>
    <name evidence="17" type="ORF">GXY80_11140</name>
</gene>
<dbReference type="Gene3D" id="2.40.30.30">
    <property type="entry name" value="Riboflavin kinase-like"/>
    <property type="match status" value="1"/>
</dbReference>
<comment type="pathway">
    <text evidence="2 15">Cofactor biosynthesis; FAD biosynthesis; FAD from FMN: step 1/1.</text>
</comment>
<dbReference type="PANTHER" id="PTHR22749">
    <property type="entry name" value="RIBOFLAVIN KINASE/FMN ADENYLYLTRANSFERASE"/>
    <property type="match status" value="1"/>
</dbReference>
<evidence type="ECO:0000256" key="8">
    <source>
        <dbReference type="ARBA" id="ARBA00022741"/>
    </source>
</evidence>
<dbReference type="PANTHER" id="PTHR22749:SF6">
    <property type="entry name" value="RIBOFLAVIN KINASE"/>
    <property type="match status" value="1"/>
</dbReference>
<dbReference type="GO" id="GO:0009398">
    <property type="term" value="P:FMN biosynthetic process"/>
    <property type="evidence" value="ECO:0007669"/>
    <property type="project" value="UniProtKB-UniRule"/>
</dbReference>
<evidence type="ECO:0000256" key="2">
    <source>
        <dbReference type="ARBA" id="ARBA00004726"/>
    </source>
</evidence>
<keyword evidence="10 15" id="KW-0274">FAD</keyword>
<accession>A0A971S287</accession>
<dbReference type="SMART" id="SM00904">
    <property type="entry name" value="Flavokinase"/>
    <property type="match status" value="1"/>
</dbReference>
<comment type="pathway">
    <text evidence="3 15">Cofactor biosynthesis; FMN biosynthesis; FMN from riboflavin (ATP route): step 1/1.</text>
</comment>
<dbReference type="SUPFAM" id="SSF52374">
    <property type="entry name" value="Nucleotidylyl transferase"/>
    <property type="match status" value="1"/>
</dbReference>
<evidence type="ECO:0000259" key="16">
    <source>
        <dbReference type="SMART" id="SM00904"/>
    </source>
</evidence>
<keyword evidence="12" id="KW-0511">Multifunctional enzyme</keyword>
<evidence type="ECO:0000256" key="1">
    <source>
        <dbReference type="ARBA" id="ARBA00002121"/>
    </source>
</evidence>
<organism evidence="17 18">
    <name type="scientific">Syntrophorhabdus aromaticivorans</name>
    <dbReference type="NCBI Taxonomy" id="328301"/>
    <lineage>
        <taxon>Bacteria</taxon>
        <taxon>Pseudomonadati</taxon>
        <taxon>Thermodesulfobacteriota</taxon>
        <taxon>Syntrophorhabdia</taxon>
        <taxon>Syntrophorhabdales</taxon>
        <taxon>Syntrophorhabdaceae</taxon>
        <taxon>Syntrophorhabdus</taxon>
    </lineage>
</organism>
<dbReference type="InterPro" id="IPR023468">
    <property type="entry name" value="Riboflavin_kinase"/>
</dbReference>
<comment type="catalytic activity">
    <reaction evidence="13 15">
        <text>riboflavin + ATP = FMN + ADP + H(+)</text>
        <dbReference type="Rhea" id="RHEA:14357"/>
        <dbReference type="ChEBI" id="CHEBI:15378"/>
        <dbReference type="ChEBI" id="CHEBI:30616"/>
        <dbReference type="ChEBI" id="CHEBI:57986"/>
        <dbReference type="ChEBI" id="CHEBI:58210"/>
        <dbReference type="ChEBI" id="CHEBI:456216"/>
        <dbReference type="EC" id="2.7.1.26"/>
    </reaction>
</comment>
<dbReference type="FunFam" id="2.40.30.30:FF:000003">
    <property type="entry name" value="Riboflavin biosynthesis protein"/>
    <property type="match status" value="1"/>
</dbReference>
<dbReference type="Pfam" id="PF06574">
    <property type="entry name" value="FAD_syn"/>
    <property type="match status" value="1"/>
</dbReference>
<dbReference type="SUPFAM" id="SSF82114">
    <property type="entry name" value="Riboflavin kinase-like"/>
    <property type="match status" value="1"/>
</dbReference>